<accession>A0A646HKP2</accession>
<evidence type="ECO:0000313" key="2">
    <source>
        <dbReference type="Proteomes" id="UP000420635"/>
    </source>
</evidence>
<evidence type="ECO:0000313" key="1">
    <source>
        <dbReference type="EMBL" id="MQN88953.1"/>
    </source>
</evidence>
<name>A0A646HKP2_9BACT</name>
<sequence length="514" mass="58177">MKYNNMKYLIAILLLCIMTTPLSAKKKVFYDSKSNIVGITGDYQLLKNADKFYSLGITPNCPKNMSPKEICKYWNQSNLGKKVLDALLDYNGTSLSEEKLKDLALKNVLKADDERAAIGVIGKENILKEDYLPILENQYIFINECIKERPGLGDKARWSAYKVNINKDILEQVYNSWNDMEKYNQIKVTISYIASGEAKNDIYTIKSTDGQIQSTVQELKIKTLREIATEVPAFAIRGQVISRHPFQMNIGYVNGIDDRDKVVIYRTKEKNGELYSSRVSTARACNVMDSIANLYTFAGGQASYKRGDIAVYQPSQNASWTISANYMDHSGNLNFTYDHRFKLSPAGISQYFIMMFGVGGYEKSEKRLYSTDNGALVYSPLITNLGFGYGIGYEFAHCLEIEPYVLAQWETMFFISKKASPNGPTKSQAGPRDTSYARGATSNSARFPLGARLNINIMYPIQLVVGAEYIFNIKIPVAKNTERRIHNNPEKFFFEPTGYKRDGLNLYAGLRFNF</sequence>
<dbReference type="EMBL" id="VZBQ01000042">
    <property type="protein sequence ID" value="MQN88953.1"/>
    <property type="molecule type" value="Genomic_DNA"/>
</dbReference>
<comment type="caution">
    <text evidence="1">The sequence shown here is derived from an EMBL/GenBank/DDBJ whole genome shotgun (WGS) entry which is preliminary data.</text>
</comment>
<proteinExistence type="predicted"/>
<reference evidence="2" key="1">
    <citation type="submission" date="2019-09" db="EMBL/GenBank/DDBJ databases">
        <title>Distinct polysaccharide growth profiles of human intestinal Prevotella copri isolates.</title>
        <authorList>
            <person name="Fehlner-Peach H."/>
            <person name="Magnabosco C."/>
            <person name="Raghavan V."/>
            <person name="Scher J.U."/>
            <person name="Tett A."/>
            <person name="Cox L.M."/>
            <person name="Gottsegen C."/>
            <person name="Watters A."/>
            <person name="Wiltshire- Gordon J.D."/>
            <person name="Segata N."/>
            <person name="Bonneau R."/>
            <person name="Littman D.R."/>
        </authorList>
    </citation>
    <scope>NUCLEOTIDE SEQUENCE [LARGE SCALE GENOMIC DNA]</scope>
    <source>
        <strain evidence="2">iP54</strain>
    </source>
</reference>
<dbReference type="AlphaFoldDB" id="A0A646HKP2"/>
<gene>
    <name evidence="1" type="ORF">F7D59_03520</name>
</gene>
<dbReference type="Proteomes" id="UP000420635">
    <property type="component" value="Unassembled WGS sequence"/>
</dbReference>
<protein>
    <submittedName>
        <fullName evidence="1">Uncharacterized protein</fullName>
    </submittedName>
</protein>
<dbReference type="RefSeq" id="WP_153113911.1">
    <property type="nucleotide sequence ID" value="NZ_VZAS01000161.1"/>
</dbReference>
<organism evidence="1 2">
    <name type="scientific">Segatella copri</name>
    <dbReference type="NCBI Taxonomy" id="165179"/>
    <lineage>
        <taxon>Bacteria</taxon>
        <taxon>Pseudomonadati</taxon>
        <taxon>Bacteroidota</taxon>
        <taxon>Bacteroidia</taxon>
        <taxon>Bacteroidales</taxon>
        <taxon>Prevotellaceae</taxon>
        <taxon>Segatella</taxon>
    </lineage>
</organism>